<protein>
    <submittedName>
        <fullName evidence="2">Uncharacterized protein</fullName>
    </submittedName>
</protein>
<evidence type="ECO:0000256" key="1">
    <source>
        <dbReference type="SAM" id="MobiDB-lite"/>
    </source>
</evidence>
<name>A0A2V3INN6_9FLOR</name>
<gene>
    <name evidence="2" type="ORF">BWQ96_07555</name>
</gene>
<dbReference type="Proteomes" id="UP000247409">
    <property type="component" value="Unassembled WGS sequence"/>
</dbReference>
<organism evidence="2 3">
    <name type="scientific">Gracilariopsis chorda</name>
    <dbReference type="NCBI Taxonomy" id="448386"/>
    <lineage>
        <taxon>Eukaryota</taxon>
        <taxon>Rhodophyta</taxon>
        <taxon>Florideophyceae</taxon>
        <taxon>Rhodymeniophycidae</taxon>
        <taxon>Gracilariales</taxon>
        <taxon>Gracilariaceae</taxon>
        <taxon>Gracilariopsis</taxon>
    </lineage>
</organism>
<feature type="region of interest" description="Disordered" evidence="1">
    <location>
        <begin position="1"/>
        <end position="20"/>
    </location>
</feature>
<proteinExistence type="predicted"/>
<accession>A0A2V3INN6</accession>
<evidence type="ECO:0000313" key="2">
    <source>
        <dbReference type="EMBL" id="PXF42740.1"/>
    </source>
</evidence>
<keyword evidence="3" id="KW-1185">Reference proteome</keyword>
<comment type="caution">
    <text evidence="2">The sequence shown here is derived from an EMBL/GenBank/DDBJ whole genome shotgun (WGS) entry which is preliminary data.</text>
</comment>
<dbReference type="AlphaFoldDB" id="A0A2V3INN6"/>
<sequence length="158" mass="17849">MTRRNNANPTQNENSIVQPHSDQDIIDYLSCASPATKEKLREEAQISRKPITERHVRSLVISEMETNKKEMENKIADGIENFSTSILAFIEVRLNDLEERLHARMSRSLSSMRQGAKAVGAIRKPYRGANSKSMASSSSLTTCVFCEMKVGCFRHKKC</sequence>
<reference evidence="2 3" key="1">
    <citation type="journal article" date="2018" name="Mol. Biol. Evol.">
        <title>Analysis of the draft genome of the red seaweed Gracilariopsis chorda provides insights into genome size evolution in Rhodophyta.</title>
        <authorList>
            <person name="Lee J."/>
            <person name="Yang E.C."/>
            <person name="Graf L."/>
            <person name="Yang J.H."/>
            <person name="Qiu H."/>
            <person name="Zel Zion U."/>
            <person name="Chan C.X."/>
            <person name="Stephens T.G."/>
            <person name="Weber A.P.M."/>
            <person name="Boo G.H."/>
            <person name="Boo S.M."/>
            <person name="Kim K.M."/>
            <person name="Shin Y."/>
            <person name="Jung M."/>
            <person name="Lee S.J."/>
            <person name="Yim H.S."/>
            <person name="Lee J.H."/>
            <person name="Bhattacharya D."/>
            <person name="Yoon H.S."/>
        </authorList>
    </citation>
    <scope>NUCLEOTIDE SEQUENCE [LARGE SCALE GENOMIC DNA]</scope>
    <source>
        <strain evidence="2 3">SKKU-2015</strain>
        <tissue evidence="2">Whole body</tissue>
    </source>
</reference>
<evidence type="ECO:0000313" key="3">
    <source>
        <dbReference type="Proteomes" id="UP000247409"/>
    </source>
</evidence>
<dbReference type="EMBL" id="NBIV01000152">
    <property type="protein sequence ID" value="PXF42740.1"/>
    <property type="molecule type" value="Genomic_DNA"/>
</dbReference>